<dbReference type="PANTHER" id="PTHR30595">
    <property type="entry name" value="GLPR-RELATED TRANSCRIPTIONAL REPRESSOR"/>
    <property type="match status" value="1"/>
</dbReference>
<evidence type="ECO:0000313" key="2">
    <source>
        <dbReference type="EMBL" id="PWA05685.1"/>
    </source>
</evidence>
<organism evidence="2 3">
    <name type="scientific">Flavobacterium psychrotolerans</name>
    <dbReference type="NCBI Taxonomy" id="2169410"/>
    <lineage>
        <taxon>Bacteria</taxon>
        <taxon>Pseudomonadati</taxon>
        <taxon>Bacteroidota</taxon>
        <taxon>Flavobacteriia</taxon>
        <taxon>Flavobacteriales</taxon>
        <taxon>Flavobacteriaceae</taxon>
        <taxon>Flavobacterium</taxon>
    </lineage>
</organism>
<dbReference type="EMBL" id="QCZI01000006">
    <property type="protein sequence ID" value="PWA05685.1"/>
    <property type="molecule type" value="Genomic_DNA"/>
</dbReference>
<sequence length="553" mass="63654">MTNDDLIQLIDELKALPKENEWIEFKSGNATTNEKLGQYISGLSNAACVKNQSFAYLVFGIDDVSHKVIGTNFKFNNRKVGNEELELWIRRHLSPSIKFDHYVCDYNSNNVEIYRIPAAIAEPTSFMHQSYIRIGTNLTDLKKFPDFIRTIYNSQIDWSAQVVEKASIDDLEPKAIQLAREKYKEKNTNAPFYNEIDNLSDKAFLDKLKITVDGKITNTAIILLGKPQAAHYISPAVAQITWKLDTEEKAYEHFNTPLFLEINNILAKIRNVKYKFFPDNQLLATEVNKYDSKVILEALNNCIAHQDYGKHSRILLVEQVNKLIFSSEGSFFEGKAEDYTAGDKTPKKYRNKWLADAMVNLTMIDTLGYGIHRMYNEQRKRYFPLPDYTKSTRDNVVLEIYGHSIDENYSKLLIEKKDDLSLTEVILLDKIQKKQEITDEGAKLLKKKGLIEGRKPNYYISAKLAEITNQKASYTKSKGLDKDVYKGFILQHIKNHGFATREEIDDLLLAQLPDYMTEKQRKKKVHNILQEMSGNTIINSGSRAKSKWVLVIK</sequence>
<feature type="domain" description="Schlafen AlbA-2" evidence="1">
    <location>
        <begin position="19"/>
        <end position="137"/>
    </location>
</feature>
<dbReference type="RefSeq" id="WP_116724612.1">
    <property type="nucleotide sequence ID" value="NZ_QCZI01000006.1"/>
</dbReference>
<accession>A0A2U1JL05</accession>
<gene>
    <name evidence="2" type="ORF">DB895_06805</name>
</gene>
<dbReference type="Proteomes" id="UP000245449">
    <property type="component" value="Unassembled WGS sequence"/>
</dbReference>
<protein>
    <submittedName>
        <fullName evidence="2">Transcriptional regulator</fullName>
    </submittedName>
</protein>
<dbReference type="InterPro" id="IPR038461">
    <property type="entry name" value="Schlafen_AlbA_2_dom_sf"/>
</dbReference>
<dbReference type="OrthoDB" id="9768354at2"/>
<keyword evidence="3" id="KW-1185">Reference proteome</keyword>
<evidence type="ECO:0000313" key="3">
    <source>
        <dbReference type="Proteomes" id="UP000245449"/>
    </source>
</evidence>
<dbReference type="Gene3D" id="3.30.950.30">
    <property type="entry name" value="Schlafen, AAA domain"/>
    <property type="match status" value="1"/>
</dbReference>
<dbReference type="PANTHER" id="PTHR30595:SF6">
    <property type="entry name" value="SCHLAFEN ALBA-2 DOMAIN-CONTAINING PROTEIN"/>
    <property type="match status" value="1"/>
</dbReference>
<dbReference type="AlphaFoldDB" id="A0A2U1JL05"/>
<proteinExistence type="predicted"/>
<dbReference type="InterPro" id="IPR038475">
    <property type="entry name" value="RecG_C_sf"/>
</dbReference>
<dbReference type="InterPro" id="IPR007421">
    <property type="entry name" value="Schlafen_AlbA_2_dom"/>
</dbReference>
<evidence type="ECO:0000259" key="1">
    <source>
        <dbReference type="Pfam" id="PF04326"/>
    </source>
</evidence>
<comment type="caution">
    <text evidence="2">The sequence shown here is derived from an EMBL/GenBank/DDBJ whole genome shotgun (WGS) entry which is preliminary data.</text>
</comment>
<reference evidence="2 3" key="1">
    <citation type="submission" date="2018-04" db="EMBL/GenBank/DDBJ databases">
        <title>Flavobacterium sp. nov., isolated from glacier ice.</title>
        <authorList>
            <person name="Liu Q."/>
            <person name="Xin Y.-H."/>
        </authorList>
    </citation>
    <scope>NUCLEOTIDE SEQUENCE [LARGE SCALE GENOMIC DNA]</scope>
    <source>
        <strain evidence="2 3">RB1R5</strain>
    </source>
</reference>
<dbReference type="Pfam" id="PF04326">
    <property type="entry name" value="SLFN_AlbA_2"/>
    <property type="match status" value="1"/>
</dbReference>
<name>A0A2U1JL05_9FLAO</name>
<dbReference type="Gene3D" id="3.30.565.60">
    <property type="match status" value="1"/>
</dbReference>
<dbReference type="Pfam" id="PF13749">
    <property type="entry name" value="HATPase_c_4"/>
    <property type="match status" value="1"/>
</dbReference>